<keyword evidence="4 6" id="KW-1133">Transmembrane helix</keyword>
<keyword evidence="8" id="KW-1185">Reference proteome</keyword>
<dbReference type="OrthoDB" id="9815820at2"/>
<dbReference type="PANTHER" id="PTHR32196">
    <property type="entry name" value="ABC TRANSPORTER PERMEASE PROTEIN YPHD-RELATED-RELATED"/>
    <property type="match status" value="1"/>
</dbReference>
<feature type="transmembrane region" description="Helical" evidence="6">
    <location>
        <begin position="161"/>
        <end position="183"/>
    </location>
</feature>
<dbReference type="EMBL" id="FNFP01000001">
    <property type="protein sequence ID" value="SDJ86805.1"/>
    <property type="molecule type" value="Genomic_DNA"/>
</dbReference>
<evidence type="ECO:0000313" key="7">
    <source>
        <dbReference type="EMBL" id="SDJ86805.1"/>
    </source>
</evidence>
<name>A0A1G8XAD2_9FIRM</name>
<feature type="transmembrane region" description="Helical" evidence="6">
    <location>
        <begin position="216"/>
        <end position="236"/>
    </location>
</feature>
<comment type="subcellular location">
    <subcellularLocation>
        <location evidence="1">Cell membrane</location>
        <topology evidence="1">Multi-pass membrane protein</topology>
    </subcellularLocation>
</comment>
<keyword evidence="2" id="KW-1003">Cell membrane</keyword>
<dbReference type="STRING" id="393762.SAMN05660472_00146"/>
<evidence type="ECO:0000256" key="3">
    <source>
        <dbReference type="ARBA" id="ARBA00022692"/>
    </source>
</evidence>
<evidence type="ECO:0000256" key="4">
    <source>
        <dbReference type="ARBA" id="ARBA00022989"/>
    </source>
</evidence>
<evidence type="ECO:0000256" key="5">
    <source>
        <dbReference type="ARBA" id="ARBA00023136"/>
    </source>
</evidence>
<dbReference type="Proteomes" id="UP000198718">
    <property type="component" value="Unassembled WGS sequence"/>
</dbReference>
<dbReference type="InterPro" id="IPR001851">
    <property type="entry name" value="ABC_transp_permease"/>
</dbReference>
<dbReference type="Pfam" id="PF02653">
    <property type="entry name" value="BPD_transp_2"/>
    <property type="match status" value="1"/>
</dbReference>
<accession>A0A1G8XAD2</accession>
<dbReference type="RefSeq" id="WP_090548880.1">
    <property type="nucleotide sequence ID" value="NZ_FNFP01000001.1"/>
</dbReference>
<feature type="transmembrane region" description="Helical" evidence="6">
    <location>
        <begin position="45"/>
        <end position="63"/>
    </location>
</feature>
<keyword evidence="5 6" id="KW-0472">Membrane</keyword>
<dbReference type="GO" id="GO:0022857">
    <property type="term" value="F:transmembrane transporter activity"/>
    <property type="evidence" value="ECO:0007669"/>
    <property type="project" value="InterPro"/>
</dbReference>
<protein>
    <submittedName>
        <fullName evidence="7">Monosaccharide ABC transporter membrane protein, CUT2 family (TC 3.A.1.2.-)</fullName>
    </submittedName>
</protein>
<evidence type="ECO:0000313" key="8">
    <source>
        <dbReference type="Proteomes" id="UP000198718"/>
    </source>
</evidence>
<keyword evidence="3 6" id="KW-0812">Transmembrane</keyword>
<feature type="transmembrane region" description="Helical" evidence="6">
    <location>
        <begin position="94"/>
        <end position="113"/>
    </location>
</feature>
<evidence type="ECO:0000256" key="6">
    <source>
        <dbReference type="SAM" id="Phobius"/>
    </source>
</evidence>
<organism evidence="7 8">
    <name type="scientific">Natronincola ferrireducens</name>
    <dbReference type="NCBI Taxonomy" id="393762"/>
    <lineage>
        <taxon>Bacteria</taxon>
        <taxon>Bacillati</taxon>
        <taxon>Bacillota</taxon>
        <taxon>Clostridia</taxon>
        <taxon>Peptostreptococcales</taxon>
        <taxon>Natronincolaceae</taxon>
        <taxon>Natronincola</taxon>
    </lineage>
</organism>
<dbReference type="GO" id="GO:0005886">
    <property type="term" value="C:plasma membrane"/>
    <property type="evidence" value="ECO:0007669"/>
    <property type="project" value="UniProtKB-SubCell"/>
</dbReference>
<gene>
    <name evidence="7" type="ORF">SAMN05660472_00146</name>
</gene>
<proteinExistence type="predicted"/>
<feature type="transmembrane region" description="Helical" evidence="6">
    <location>
        <begin position="12"/>
        <end position="33"/>
    </location>
</feature>
<dbReference type="CDD" id="cd06579">
    <property type="entry name" value="TM_PBP1_transp_AraH_like"/>
    <property type="match status" value="1"/>
</dbReference>
<evidence type="ECO:0000256" key="1">
    <source>
        <dbReference type="ARBA" id="ARBA00004651"/>
    </source>
</evidence>
<sequence>MQLKKIMNNRYFKSYGGVLLALVGLVILFSFLSPHFLRTNNILTIFNQVSIIAILAFGMTFVLMIGEIDLSVGSTLALSSVILGIALSTGVHPFIAIIFTLGVGILAGLFNGVVSAKLKIPSFIVTVATMGIFRGIGYALTDSRPIPITDSVILKIGNNRFLGAIPNAVIVMIFILIVFHIVLSRTKFGRQAKMVGGNKVAAEYVGVDTKKLQVKIFMISGLAAAVSGILMASRLYSAQPNTASGYELDAIASAVLGGTSLSGGYGTVLGTFIGAVIMGVINNGMNLVGMAYFYQQIVKGLIIIIAVFIDVRNKESILGKK</sequence>
<reference evidence="7 8" key="1">
    <citation type="submission" date="2016-10" db="EMBL/GenBank/DDBJ databases">
        <authorList>
            <person name="de Groot N.N."/>
        </authorList>
    </citation>
    <scope>NUCLEOTIDE SEQUENCE [LARGE SCALE GENOMIC DNA]</scope>
    <source>
        <strain evidence="7 8">DSM 18346</strain>
    </source>
</reference>
<evidence type="ECO:0000256" key="2">
    <source>
        <dbReference type="ARBA" id="ARBA00022475"/>
    </source>
</evidence>
<feature type="transmembrane region" description="Helical" evidence="6">
    <location>
        <begin position="292"/>
        <end position="311"/>
    </location>
</feature>
<dbReference type="AlphaFoldDB" id="A0A1G8XAD2"/>
<feature type="transmembrane region" description="Helical" evidence="6">
    <location>
        <begin position="120"/>
        <end position="141"/>
    </location>
</feature>